<evidence type="ECO:0000259" key="4">
    <source>
        <dbReference type="PROSITE" id="PS51118"/>
    </source>
</evidence>
<gene>
    <name evidence="5" type="primary">yvaP</name>
    <name evidence="5" type="ORF">L248_2596</name>
</gene>
<keyword evidence="6" id="KW-1185">Reference proteome</keyword>
<dbReference type="PANTHER" id="PTHR33204">
    <property type="entry name" value="TRANSCRIPTIONAL REGULATOR, MARR FAMILY"/>
    <property type="match status" value="1"/>
</dbReference>
<sequence length="121" mass="13567">MEEMAKTVVTATPCGEDGLCPKFAKIFSILGKKWNGLIIEALLKNGTQRFKQLAGMVPTCSDRVLVERLRELESEGFVERVTYPHAALIEYRLTERGASLAPVMGAIHTWADEWITPEECR</sequence>
<accession>U4TUG9</accession>
<dbReference type="HOGENOM" id="CLU_111585_5_3_9"/>
<evidence type="ECO:0000256" key="3">
    <source>
        <dbReference type="ARBA" id="ARBA00023163"/>
    </source>
</evidence>
<dbReference type="eggNOG" id="COG1733">
    <property type="taxonomic scope" value="Bacteria"/>
</dbReference>
<evidence type="ECO:0000256" key="2">
    <source>
        <dbReference type="ARBA" id="ARBA00023125"/>
    </source>
</evidence>
<evidence type="ECO:0000313" key="6">
    <source>
        <dbReference type="Proteomes" id="UP000030647"/>
    </source>
</evidence>
<dbReference type="InterPro" id="IPR036390">
    <property type="entry name" value="WH_DNA-bd_sf"/>
</dbReference>
<name>U4TUG9_9LACO</name>
<protein>
    <submittedName>
        <fullName evidence="5">YvaP</fullName>
    </submittedName>
</protein>
<dbReference type="AlphaFoldDB" id="U4TUG9"/>
<dbReference type="GO" id="GO:0003677">
    <property type="term" value="F:DNA binding"/>
    <property type="evidence" value="ECO:0007669"/>
    <property type="project" value="UniProtKB-KW"/>
</dbReference>
<dbReference type="EMBL" id="KI271586">
    <property type="protein sequence ID" value="ERL65523.1"/>
    <property type="molecule type" value="Genomic_DNA"/>
</dbReference>
<keyword evidence="3" id="KW-0804">Transcription</keyword>
<dbReference type="SUPFAM" id="SSF46785">
    <property type="entry name" value="Winged helix' DNA-binding domain"/>
    <property type="match status" value="1"/>
</dbReference>
<keyword evidence="1" id="KW-0805">Transcription regulation</keyword>
<dbReference type="Pfam" id="PF01638">
    <property type="entry name" value="HxlR"/>
    <property type="match status" value="1"/>
</dbReference>
<reference evidence="6" key="1">
    <citation type="journal article" date="2013" name="Genome Announc.">
        <title>Whole-Genome Sequencing of Lactobacillus shenzhenensis Strain LY-73T.</title>
        <authorList>
            <person name="Lin Z."/>
            <person name="Liu Z."/>
            <person name="Yang R."/>
            <person name="Zou Y."/>
            <person name="Wan D."/>
            <person name="Chen J."/>
            <person name="Guo M."/>
            <person name="Zhao J."/>
            <person name="Fang C."/>
            <person name="Yang R."/>
            <person name="Liu F."/>
        </authorList>
    </citation>
    <scope>NUCLEOTIDE SEQUENCE [LARGE SCALE GENOMIC DNA]</scope>
    <source>
        <strain evidence="6">LY-73</strain>
    </source>
</reference>
<evidence type="ECO:0000313" key="5">
    <source>
        <dbReference type="EMBL" id="ERL65523.1"/>
    </source>
</evidence>
<evidence type="ECO:0000256" key="1">
    <source>
        <dbReference type="ARBA" id="ARBA00023015"/>
    </source>
</evidence>
<dbReference type="Proteomes" id="UP000030647">
    <property type="component" value="Unassembled WGS sequence"/>
</dbReference>
<dbReference type="Gene3D" id="1.10.10.10">
    <property type="entry name" value="Winged helix-like DNA-binding domain superfamily/Winged helix DNA-binding domain"/>
    <property type="match status" value="1"/>
</dbReference>
<organism evidence="5 6">
    <name type="scientific">Schleiferilactobacillus shenzhenensis LY-73</name>
    <dbReference type="NCBI Taxonomy" id="1231336"/>
    <lineage>
        <taxon>Bacteria</taxon>
        <taxon>Bacillati</taxon>
        <taxon>Bacillota</taxon>
        <taxon>Bacilli</taxon>
        <taxon>Lactobacillales</taxon>
        <taxon>Lactobacillaceae</taxon>
        <taxon>Schleiferilactobacillus</taxon>
    </lineage>
</organism>
<keyword evidence="2" id="KW-0238">DNA-binding</keyword>
<proteinExistence type="predicted"/>
<dbReference type="InterPro" id="IPR002577">
    <property type="entry name" value="HTH_HxlR"/>
</dbReference>
<dbReference type="STRING" id="1231336.L248_2596"/>
<feature type="domain" description="HTH hxlR-type" evidence="4">
    <location>
        <begin position="20"/>
        <end position="119"/>
    </location>
</feature>
<dbReference type="PROSITE" id="PS51118">
    <property type="entry name" value="HTH_HXLR"/>
    <property type="match status" value="1"/>
</dbReference>
<dbReference type="InterPro" id="IPR036388">
    <property type="entry name" value="WH-like_DNA-bd_sf"/>
</dbReference>
<dbReference type="PANTHER" id="PTHR33204:SF37">
    <property type="entry name" value="HTH-TYPE TRANSCRIPTIONAL REGULATOR YODB"/>
    <property type="match status" value="1"/>
</dbReference>